<dbReference type="Gene3D" id="3.40.50.1360">
    <property type="match status" value="1"/>
</dbReference>
<dbReference type="GO" id="GO:0005975">
    <property type="term" value="P:carbohydrate metabolic process"/>
    <property type="evidence" value="ECO:0007669"/>
    <property type="project" value="InterPro"/>
</dbReference>
<dbReference type="PANTHER" id="PTHR11280">
    <property type="entry name" value="GLUCOSAMINE-6-PHOSPHATE ISOMERASE"/>
    <property type="match status" value="1"/>
</dbReference>
<dbReference type="Pfam" id="PF01182">
    <property type="entry name" value="Glucosamine_iso"/>
    <property type="match status" value="1"/>
</dbReference>
<proteinExistence type="predicted"/>
<dbReference type="InterPro" id="IPR004547">
    <property type="entry name" value="Glucosamine6P_isomerase"/>
</dbReference>
<organism evidence="4 5">
    <name type="scientific">Mycolicibacterium fluoranthenivorans</name>
    <dbReference type="NCBI Taxonomy" id="258505"/>
    <lineage>
        <taxon>Bacteria</taxon>
        <taxon>Bacillati</taxon>
        <taxon>Actinomycetota</taxon>
        <taxon>Actinomycetes</taxon>
        <taxon>Mycobacteriales</taxon>
        <taxon>Mycobacteriaceae</taxon>
        <taxon>Mycolicibacterium</taxon>
    </lineage>
</organism>
<keyword evidence="1 4" id="KW-0378">Hydrolase</keyword>
<name>A0A7X5ZCR5_9MYCO</name>
<dbReference type="AlphaFoldDB" id="A0A7X5ZCR5"/>
<accession>A0A7X5ZCR5</accession>
<evidence type="ECO:0000256" key="2">
    <source>
        <dbReference type="ARBA" id="ARBA00023277"/>
    </source>
</evidence>
<comment type="caution">
    <text evidence="4">The sequence shown here is derived from an EMBL/GenBank/DDBJ whole genome shotgun (WGS) entry which is preliminary data.</text>
</comment>
<dbReference type="InterPro" id="IPR006148">
    <property type="entry name" value="Glc/Gal-6P_isomerase"/>
</dbReference>
<dbReference type="InterPro" id="IPR018321">
    <property type="entry name" value="Glucosamine6P_isomerase_CS"/>
</dbReference>
<dbReference type="PANTHER" id="PTHR11280:SF5">
    <property type="entry name" value="GLUCOSAMINE-6-PHOSPHATE ISOMERASE"/>
    <property type="match status" value="1"/>
</dbReference>
<keyword evidence="5" id="KW-1185">Reference proteome</keyword>
<gene>
    <name evidence="4" type="ORF">FHU31_002231</name>
</gene>
<protein>
    <submittedName>
        <fullName evidence="4">Glucosamine-6-phosphate deaminase</fullName>
        <ecNumber evidence="4">3.5.99.6</ecNumber>
    </submittedName>
</protein>
<dbReference type="GO" id="GO:0019262">
    <property type="term" value="P:N-acetylneuraminate catabolic process"/>
    <property type="evidence" value="ECO:0007669"/>
    <property type="project" value="TreeGrafter"/>
</dbReference>
<evidence type="ECO:0000313" key="4">
    <source>
        <dbReference type="EMBL" id="NIH95275.1"/>
    </source>
</evidence>
<dbReference type="SUPFAM" id="SSF100950">
    <property type="entry name" value="NagB/RpiA/CoA transferase-like"/>
    <property type="match status" value="1"/>
</dbReference>
<reference evidence="4 5" key="1">
    <citation type="submission" date="2020-03" db="EMBL/GenBank/DDBJ databases">
        <title>Sequencing the genomes of 1000 actinobacteria strains.</title>
        <authorList>
            <person name="Klenk H.-P."/>
        </authorList>
    </citation>
    <scope>NUCLEOTIDE SEQUENCE [LARGE SCALE GENOMIC DNA]</scope>
    <source>
        <strain evidence="4 5">DSM 44556</strain>
    </source>
</reference>
<dbReference type="GO" id="GO:0042802">
    <property type="term" value="F:identical protein binding"/>
    <property type="evidence" value="ECO:0007669"/>
    <property type="project" value="TreeGrafter"/>
</dbReference>
<dbReference type="PROSITE" id="PS01161">
    <property type="entry name" value="GLC_GALNAC_ISOMERASE"/>
    <property type="match status" value="1"/>
</dbReference>
<dbReference type="GO" id="GO:0006046">
    <property type="term" value="P:N-acetylglucosamine catabolic process"/>
    <property type="evidence" value="ECO:0007669"/>
    <property type="project" value="TreeGrafter"/>
</dbReference>
<dbReference type="EMBL" id="JAANOW010000001">
    <property type="protein sequence ID" value="NIH95275.1"/>
    <property type="molecule type" value="Genomic_DNA"/>
</dbReference>
<keyword evidence="2" id="KW-0119">Carbohydrate metabolism</keyword>
<dbReference type="GO" id="GO:0006043">
    <property type="term" value="P:glucosamine catabolic process"/>
    <property type="evidence" value="ECO:0007669"/>
    <property type="project" value="TreeGrafter"/>
</dbReference>
<evidence type="ECO:0000259" key="3">
    <source>
        <dbReference type="Pfam" id="PF01182"/>
    </source>
</evidence>
<dbReference type="GO" id="GO:0005737">
    <property type="term" value="C:cytoplasm"/>
    <property type="evidence" value="ECO:0007669"/>
    <property type="project" value="TreeGrafter"/>
</dbReference>
<dbReference type="Proteomes" id="UP000547444">
    <property type="component" value="Unassembled WGS sequence"/>
</dbReference>
<evidence type="ECO:0000256" key="1">
    <source>
        <dbReference type="ARBA" id="ARBA00022801"/>
    </source>
</evidence>
<dbReference type="GO" id="GO:0004342">
    <property type="term" value="F:glucosamine-6-phosphate deaminase activity"/>
    <property type="evidence" value="ECO:0007669"/>
    <property type="project" value="UniProtKB-EC"/>
</dbReference>
<dbReference type="EC" id="3.5.99.6" evidence="4"/>
<feature type="domain" description="Glucosamine/galactosamine-6-phosphate isomerase" evidence="3">
    <location>
        <begin position="32"/>
        <end position="230"/>
    </location>
</feature>
<dbReference type="InterPro" id="IPR037171">
    <property type="entry name" value="NagB/RpiA_transferase-like"/>
</dbReference>
<dbReference type="CDD" id="cd01399">
    <property type="entry name" value="GlcN6P_deaminase"/>
    <property type="match status" value="1"/>
</dbReference>
<sequence>MTMSASLRLLVVDTDQFGAAAADAVLRRLPAHRPRLGVATGDTPIPLYRELARRHACGQIDLRTALLIALDEYVGLGPDDPDSYATYVRTLVAAPLGIGTENIVIADGLAPDPDLEAANLDTRIEALGGVDVQIAGIGSNGHLAFNEPGSAWESGTRVVQLSEQTRQDNARFFGTVADVPHRAITQGLGTISRARSIVLLAAGTAKSAALTAAVSGPIDPHVPASMLQRHPAVTVIADRAAAAGLSLRGEHR</sequence>
<evidence type="ECO:0000313" key="5">
    <source>
        <dbReference type="Proteomes" id="UP000547444"/>
    </source>
</evidence>